<evidence type="ECO:0000313" key="2">
    <source>
        <dbReference type="Proteomes" id="UP000581688"/>
    </source>
</evidence>
<sequence length="33" mass="3695">MNEEGKDLKTIRDTIDQKYASLGVESTPTPMPE</sequence>
<dbReference type="AlphaFoldDB" id="A0A841Q516"/>
<dbReference type="Proteomes" id="UP000581688">
    <property type="component" value="Unassembled WGS sequence"/>
</dbReference>
<evidence type="ECO:0000313" key="1">
    <source>
        <dbReference type="EMBL" id="MBB6453484.1"/>
    </source>
</evidence>
<dbReference type="EMBL" id="JACHGH010000005">
    <property type="protein sequence ID" value="MBB6453484.1"/>
    <property type="molecule type" value="Genomic_DNA"/>
</dbReference>
<gene>
    <name evidence="1" type="ORF">HNQ94_001933</name>
</gene>
<name>A0A841Q516_9BACI</name>
<organism evidence="1 2">
    <name type="scientific">Salirhabdus euzebyi</name>
    <dbReference type="NCBI Taxonomy" id="394506"/>
    <lineage>
        <taxon>Bacteria</taxon>
        <taxon>Bacillati</taxon>
        <taxon>Bacillota</taxon>
        <taxon>Bacilli</taxon>
        <taxon>Bacillales</taxon>
        <taxon>Bacillaceae</taxon>
        <taxon>Salirhabdus</taxon>
    </lineage>
</organism>
<accession>A0A841Q516</accession>
<comment type="caution">
    <text evidence="1">The sequence shown here is derived from an EMBL/GenBank/DDBJ whole genome shotgun (WGS) entry which is preliminary data.</text>
</comment>
<protein>
    <submittedName>
        <fullName evidence="1">Uncharacterized protein</fullName>
    </submittedName>
</protein>
<proteinExistence type="predicted"/>
<reference evidence="1 2" key="1">
    <citation type="submission" date="2020-08" db="EMBL/GenBank/DDBJ databases">
        <title>Genomic Encyclopedia of Type Strains, Phase IV (KMG-IV): sequencing the most valuable type-strain genomes for metagenomic binning, comparative biology and taxonomic classification.</title>
        <authorList>
            <person name="Goeker M."/>
        </authorList>
    </citation>
    <scope>NUCLEOTIDE SEQUENCE [LARGE SCALE GENOMIC DNA]</scope>
    <source>
        <strain evidence="1 2">DSM 19612</strain>
    </source>
</reference>
<keyword evidence="2" id="KW-1185">Reference proteome</keyword>